<protein>
    <submittedName>
        <fullName evidence="3">Alpha-methylacyl-CoA racemase isoform X1</fullName>
    </submittedName>
</protein>
<dbReference type="GO" id="GO:0008111">
    <property type="term" value="F:alpha-methylacyl-CoA racemase activity"/>
    <property type="evidence" value="ECO:0007669"/>
    <property type="project" value="TreeGrafter"/>
</dbReference>
<dbReference type="InterPro" id="IPR003673">
    <property type="entry name" value="CoA-Trfase_fam_III"/>
</dbReference>
<dbReference type="PANTHER" id="PTHR48228">
    <property type="entry name" value="SUCCINYL-COA--D-CITRAMALATE COA-TRANSFERASE"/>
    <property type="match status" value="1"/>
</dbReference>
<dbReference type="OrthoDB" id="16747at2759"/>
<proteinExistence type="inferred from homology"/>
<dbReference type="PANTHER" id="PTHR48228:SF5">
    <property type="entry name" value="ALPHA-METHYLACYL-COA RACEMASE"/>
    <property type="match status" value="1"/>
</dbReference>
<dbReference type="InterPro" id="IPR050509">
    <property type="entry name" value="CoA-transferase_III"/>
</dbReference>
<reference evidence="3" key="1">
    <citation type="submission" date="2025-08" db="UniProtKB">
        <authorList>
            <consortium name="RefSeq"/>
        </authorList>
    </citation>
    <scope>IDENTIFICATION</scope>
    <source>
        <tissue evidence="3">Whole body</tissue>
    </source>
</reference>
<accession>A0A8B8GM14</accession>
<dbReference type="GeneID" id="112693441"/>
<dbReference type="AlphaFoldDB" id="A0A8B8GM14"/>
<evidence type="ECO:0000256" key="1">
    <source>
        <dbReference type="ARBA" id="ARBA00008383"/>
    </source>
</evidence>
<dbReference type="InterPro" id="IPR044855">
    <property type="entry name" value="CoA-Trfase_III_dom3_sf"/>
</dbReference>
<sequence length="410" mass="45992">MGYFFLYILFKQFKLILNSYNIVYQRNYIISINMPLKGLNVLEFSGLAPLPFVGSVLADFGANVTMVQKKEIFGVSELLNCGKKSICLNLKRPEGIQIVEKLCMDSDILLEPYRPNVMEKLKLGPDVLMAKNPRLIYARLNGYGSYGKYSQKAGHDINYVALSGLLSLYGSKDKKPIPPVNFSEFAGGSLVCIMGILMAVIERFKSGKGQVVDANITEGIAYTGSWLMASQNSFIWGQPKGQNLLDGGMHFYNTYETKDGKWMAVGALEPAFYKEFIEGLGLNIDDMPQISDFESKKEIIAKLFKEKTREEWCKIFDSKDACVTPVLELDEVDQYSHSLGRNSFIRKDNIVLPVPAPKLSVTPGILRKNQPIPTYGQHTSEILESIGYSHAEIIELLKNETVFEEPKSKI</sequence>
<evidence type="ECO:0000313" key="2">
    <source>
        <dbReference type="Proteomes" id="UP000694846"/>
    </source>
</evidence>
<dbReference type="Gene3D" id="3.40.50.10540">
    <property type="entry name" value="Crotonobetainyl-coa:carnitine coa-transferase, domain 1"/>
    <property type="match status" value="1"/>
</dbReference>
<keyword evidence="2" id="KW-1185">Reference proteome</keyword>
<comment type="similarity">
    <text evidence="1">Belongs to the CoA-transferase III family.</text>
</comment>
<dbReference type="RefSeq" id="XP_025424294.1">
    <property type="nucleotide sequence ID" value="XM_025568509.1"/>
</dbReference>
<name>A0A8B8GM14_9HEMI</name>
<dbReference type="CTD" id="23600"/>
<dbReference type="SUPFAM" id="SSF89796">
    <property type="entry name" value="CoA-transferase family III (CaiB/BaiF)"/>
    <property type="match status" value="1"/>
</dbReference>
<dbReference type="Gene3D" id="3.30.1540.10">
    <property type="entry name" value="formyl-coa transferase, domain 3"/>
    <property type="match status" value="1"/>
</dbReference>
<dbReference type="Proteomes" id="UP000694846">
    <property type="component" value="Unplaced"/>
</dbReference>
<dbReference type="GO" id="GO:0008206">
    <property type="term" value="P:bile acid metabolic process"/>
    <property type="evidence" value="ECO:0007669"/>
    <property type="project" value="TreeGrafter"/>
</dbReference>
<dbReference type="InterPro" id="IPR023606">
    <property type="entry name" value="CoA-Trfase_III_dom_1_sf"/>
</dbReference>
<dbReference type="Pfam" id="PF02515">
    <property type="entry name" value="CoA_transf_3"/>
    <property type="match status" value="1"/>
</dbReference>
<evidence type="ECO:0000313" key="3">
    <source>
        <dbReference type="RefSeq" id="XP_025424294.1"/>
    </source>
</evidence>
<dbReference type="GO" id="GO:0005739">
    <property type="term" value="C:mitochondrion"/>
    <property type="evidence" value="ECO:0007669"/>
    <property type="project" value="TreeGrafter"/>
</dbReference>
<organism evidence="2 3">
    <name type="scientific">Sipha flava</name>
    <name type="common">yellow sugarcane aphid</name>
    <dbReference type="NCBI Taxonomy" id="143950"/>
    <lineage>
        <taxon>Eukaryota</taxon>
        <taxon>Metazoa</taxon>
        <taxon>Ecdysozoa</taxon>
        <taxon>Arthropoda</taxon>
        <taxon>Hexapoda</taxon>
        <taxon>Insecta</taxon>
        <taxon>Pterygota</taxon>
        <taxon>Neoptera</taxon>
        <taxon>Paraneoptera</taxon>
        <taxon>Hemiptera</taxon>
        <taxon>Sternorrhyncha</taxon>
        <taxon>Aphidomorpha</taxon>
        <taxon>Aphidoidea</taxon>
        <taxon>Aphididae</taxon>
        <taxon>Sipha</taxon>
    </lineage>
</organism>
<gene>
    <name evidence="3" type="primary">LOC112693441</name>
</gene>